<gene>
    <name evidence="6" type="ORF">FQN60_008487</name>
</gene>
<dbReference type="PANTHER" id="PTHR23048:SF30">
    <property type="entry name" value="CARDIAC MYOSIN LIGHT CHAIN-1"/>
    <property type="match status" value="1"/>
</dbReference>
<protein>
    <recommendedName>
        <fullName evidence="5">EF-hand domain-containing protein</fullName>
    </recommendedName>
</protein>
<organism evidence="6 7">
    <name type="scientific">Etheostoma spectabile</name>
    <name type="common">orangethroat darter</name>
    <dbReference type="NCBI Taxonomy" id="54343"/>
    <lineage>
        <taxon>Eukaryota</taxon>
        <taxon>Metazoa</taxon>
        <taxon>Chordata</taxon>
        <taxon>Craniata</taxon>
        <taxon>Vertebrata</taxon>
        <taxon>Euteleostomi</taxon>
        <taxon>Actinopterygii</taxon>
        <taxon>Neopterygii</taxon>
        <taxon>Teleostei</taxon>
        <taxon>Neoteleostei</taxon>
        <taxon>Acanthomorphata</taxon>
        <taxon>Eupercaria</taxon>
        <taxon>Perciformes</taxon>
        <taxon>Percoidei</taxon>
        <taxon>Percidae</taxon>
        <taxon>Etheostomatinae</taxon>
        <taxon>Etheostoma</taxon>
    </lineage>
</organism>
<evidence type="ECO:0000256" key="3">
    <source>
        <dbReference type="ARBA" id="ARBA00023179"/>
    </source>
</evidence>
<dbReference type="GO" id="GO:0016460">
    <property type="term" value="C:myosin II complex"/>
    <property type="evidence" value="ECO:0007669"/>
    <property type="project" value="TreeGrafter"/>
</dbReference>
<keyword evidence="3" id="KW-0514">Muscle protein</keyword>
<name>A0A5J5CRA9_9PERO</name>
<proteinExistence type="predicted"/>
<dbReference type="GO" id="GO:0005509">
    <property type="term" value="F:calcium ion binding"/>
    <property type="evidence" value="ECO:0007669"/>
    <property type="project" value="InterPro"/>
</dbReference>
<dbReference type="AlphaFoldDB" id="A0A5J5CRA9"/>
<sequence length="542" mass="59804">MTLNLDNKDDVKKRTFRLLAAHEPTSTTRTRPSLPATASIFPEGLNATWLAADGPASTVAMAAAVFLMSHRLTMPRESQEARTSPAGLEEAWLQGCWWKAELQTPSLASHTARLLSAEQVRRRLEEGRKQTLLTEAAWRRSVRRQRWLFRSHSLAVLSAEQEARKWPHEWKEQPQHPQPPAAVITGGSQDPFPWMEVYAADGELVGSEGIGQTEGTGASAFLKSRLSQSSISRFLSPATRRYCSRWKSLSLCILTSASPATSTSCRSRSVSLRTVSSSLWRSCPCVRASGTNVAAPGRSSCAEPYHSASKRLRVRLRPALRRKFLRKSSTASGISATLCCSGGPGMAPKKVEPKKTEVKKVEAKKEEPPPPPKPAEPESKPPEVDLSSIVVEFTPDQIEEFRDAFTLFDETPAGEMKITFAQCGDVMRALGHNPTNGEVLKLLGRPKAEEMNVKLLDFDTFLPMLQHVARSKEQGTFEDFVEGLRVFDKEGNGTVMGAELRHVLATLGEKMTENEVDQLMVGQEDANGLINYTEFVKHILAG</sequence>
<evidence type="ECO:0000256" key="4">
    <source>
        <dbReference type="SAM" id="MobiDB-lite"/>
    </source>
</evidence>
<reference evidence="6 7" key="1">
    <citation type="submission" date="2019-08" db="EMBL/GenBank/DDBJ databases">
        <title>A chromosome-level genome assembly, high-density linkage maps, and genome scans reveal the genomic architecture of hybrid incompatibilities underlying speciation via character displacement in darters (Percidae: Etheostominae).</title>
        <authorList>
            <person name="Moran R.L."/>
            <person name="Catchen J.M."/>
            <person name="Fuller R.C."/>
        </authorList>
    </citation>
    <scope>NUCLEOTIDE SEQUENCE [LARGE SCALE GENOMIC DNA]</scope>
    <source>
        <strain evidence="6">EspeVRDwgs_2016</strain>
        <tissue evidence="6">Muscle</tissue>
    </source>
</reference>
<dbReference type="FunFam" id="1.10.238.10:FF:000056">
    <property type="entry name" value="Myosin light chain 1 skeletal"/>
    <property type="match status" value="1"/>
</dbReference>
<comment type="caution">
    <text evidence="6">The sequence shown here is derived from an EMBL/GenBank/DDBJ whole genome shotgun (WGS) entry which is preliminary data.</text>
</comment>
<evidence type="ECO:0000313" key="7">
    <source>
        <dbReference type="Proteomes" id="UP000327493"/>
    </source>
</evidence>
<keyword evidence="1" id="KW-0518">Myosin</keyword>
<dbReference type="InterPro" id="IPR002048">
    <property type="entry name" value="EF_hand_dom"/>
</dbReference>
<feature type="region of interest" description="Disordered" evidence="4">
    <location>
        <begin position="345"/>
        <end position="383"/>
    </location>
</feature>
<dbReference type="FunFam" id="1.10.238.10:FF:000019">
    <property type="entry name" value="Myosin light chain 1 skeletal"/>
    <property type="match status" value="1"/>
</dbReference>
<dbReference type="Gene3D" id="1.10.238.10">
    <property type="entry name" value="EF-hand"/>
    <property type="match status" value="2"/>
</dbReference>
<dbReference type="SUPFAM" id="SSF47473">
    <property type="entry name" value="EF-hand"/>
    <property type="match status" value="1"/>
</dbReference>
<dbReference type="CDD" id="cd00051">
    <property type="entry name" value="EFh"/>
    <property type="match status" value="1"/>
</dbReference>
<evidence type="ECO:0000259" key="5">
    <source>
        <dbReference type="PROSITE" id="PS50222"/>
    </source>
</evidence>
<keyword evidence="7" id="KW-1185">Reference proteome</keyword>
<dbReference type="Proteomes" id="UP000327493">
    <property type="component" value="Chromosome 16"/>
</dbReference>
<dbReference type="PANTHER" id="PTHR23048">
    <property type="entry name" value="MYOSIN LIGHT CHAIN 1, 3"/>
    <property type="match status" value="1"/>
</dbReference>
<feature type="compositionally biased region" description="Basic and acidic residues" evidence="4">
    <location>
        <begin position="349"/>
        <end position="368"/>
    </location>
</feature>
<evidence type="ECO:0000256" key="1">
    <source>
        <dbReference type="ARBA" id="ARBA00023123"/>
    </source>
</evidence>
<dbReference type="EMBL" id="VOFY01000016">
    <property type="protein sequence ID" value="KAA8584702.1"/>
    <property type="molecule type" value="Genomic_DNA"/>
</dbReference>
<accession>A0A5J5CRA9</accession>
<dbReference type="InterPro" id="IPR050230">
    <property type="entry name" value="CALM/Myosin/TropC-like"/>
</dbReference>
<dbReference type="InterPro" id="IPR011992">
    <property type="entry name" value="EF-hand-dom_pair"/>
</dbReference>
<evidence type="ECO:0000313" key="6">
    <source>
        <dbReference type="EMBL" id="KAA8584702.1"/>
    </source>
</evidence>
<dbReference type="PROSITE" id="PS50222">
    <property type="entry name" value="EF_HAND_2"/>
    <property type="match status" value="1"/>
</dbReference>
<evidence type="ECO:0000256" key="2">
    <source>
        <dbReference type="ARBA" id="ARBA00023175"/>
    </source>
</evidence>
<keyword evidence="2" id="KW-0505">Motor protein</keyword>
<feature type="domain" description="EF-hand" evidence="5">
    <location>
        <begin position="475"/>
        <end position="510"/>
    </location>
</feature>